<feature type="region of interest" description="Disordered" evidence="1">
    <location>
        <begin position="1"/>
        <end position="24"/>
    </location>
</feature>
<dbReference type="EMBL" id="KV441476">
    <property type="protein sequence ID" value="OAG21681.1"/>
    <property type="molecule type" value="Genomic_DNA"/>
</dbReference>
<gene>
    <name evidence="2" type="ORF">CC77DRAFT_833602</name>
</gene>
<dbReference type="RefSeq" id="XP_018387102.1">
    <property type="nucleotide sequence ID" value="XM_018533334.1"/>
</dbReference>
<proteinExistence type="predicted"/>
<feature type="compositionally biased region" description="Basic and acidic residues" evidence="1">
    <location>
        <begin position="8"/>
        <end position="20"/>
    </location>
</feature>
<dbReference type="Gene3D" id="1.20.5.190">
    <property type="match status" value="1"/>
</dbReference>
<sequence length="76" mass="8671">MVSAQDVAGRKSDTGTDEQKQAAQMIQRNYRGYRERRQLQGMGLDASARWAEVRDVCHTSEDMQLMVPGYTRCEMA</sequence>
<dbReference type="PROSITE" id="PS50096">
    <property type="entry name" value="IQ"/>
    <property type="match status" value="1"/>
</dbReference>
<dbReference type="AlphaFoldDB" id="A0A177DRC6"/>
<protein>
    <submittedName>
        <fullName evidence="2">Uncharacterized protein</fullName>
    </submittedName>
</protein>
<name>A0A177DRC6_ALTAL</name>
<dbReference type="VEuPathDB" id="FungiDB:CC77DRAFT_833602"/>
<dbReference type="Proteomes" id="UP000077248">
    <property type="component" value="Unassembled WGS sequence"/>
</dbReference>
<evidence type="ECO:0000313" key="2">
    <source>
        <dbReference type="EMBL" id="OAG21681.1"/>
    </source>
</evidence>
<reference evidence="2 3" key="1">
    <citation type="submission" date="2016-05" db="EMBL/GenBank/DDBJ databases">
        <title>Comparative analysis of secretome profiles of manganese(II)-oxidizing ascomycete fungi.</title>
        <authorList>
            <consortium name="DOE Joint Genome Institute"/>
            <person name="Zeiner C.A."/>
            <person name="Purvine S.O."/>
            <person name="Zink E.M."/>
            <person name="Wu S."/>
            <person name="Pasa-Tolic L."/>
            <person name="Chaput D.L."/>
            <person name="Haridas S."/>
            <person name="Grigoriev I.V."/>
            <person name="Santelli C.M."/>
            <person name="Hansel C.M."/>
        </authorList>
    </citation>
    <scope>NUCLEOTIDE SEQUENCE [LARGE SCALE GENOMIC DNA]</scope>
    <source>
        <strain evidence="2 3">SRC1lrK2f</strain>
    </source>
</reference>
<evidence type="ECO:0000313" key="3">
    <source>
        <dbReference type="Proteomes" id="UP000077248"/>
    </source>
</evidence>
<organism evidence="2 3">
    <name type="scientific">Alternaria alternata</name>
    <name type="common">Alternaria rot fungus</name>
    <name type="synonym">Torula alternata</name>
    <dbReference type="NCBI Taxonomy" id="5599"/>
    <lineage>
        <taxon>Eukaryota</taxon>
        <taxon>Fungi</taxon>
        <taxon>Dikarya</taxon>
        <taxon>Ascomycota</taxon>
        <taxon>Pezizomycotina</taxon>
        <taxon>Dothideomycetes</taxon>
        <taxon>Pleosporomycetidae</taxon>
        <taxon>Pleosporales</taxon>
        <taxon>Pleosporineae</taxon>
        <taxon>Pleosporaceae</taxon>
        <taxon>Alternaria</taxon>
        <taxon>Alternaria sect. Alternaria</taxon>
        <taxon>Alternaria alternata complex</taxon>
    </lineage>
</organism>
<dbReference type="KEGG" id="aalt:CC77DRAFT_833602"/>
<evidence type="ECO:0000256" key="1">
    <source>
        <dbReference type="SAM" id="MobiDB-lite"/>
    </source>
</evidence>
<accession>A0A177DRC6</accession>
<dbReference type="GeneID" id="29118928"/>
<keyword evidence="3" id="KW-1185">Reference proteome</keyword>